<dbReference type="PANTHER" id="PTHR30026">
    <property type="entry name" value="OUTER MEMBRANE PROTEIN TOLC"/>
    <property type="match status" value="1"/>
</dbReference>
<feature type="coiled-coil region" evidence="8">
    <location>
        <begin position="230"/>
        <end position="260"/>
    </location>
</feature>
<evidence type="ECO:0000256" key="6">
    <source>
        <dbReference type="ARBA" id="ARBA00023136"/>
    </source>
</evidence>
<feature type="compositionally biased region" description="Polar residues" evidence="9">
    <location>
        <begin position="280"/>
        <end position="297"/>
    </location>
</feature>
<evidence type="ECO:0000256" key="4">
    <source>
        <dbReference type="ARBA" id="ARBA00022452"/>
    </source>
</evidence>
<feature type="region of interest" description="Disordered" evidence="9">
    <location>
        <begin position="271"/>
        <end position="297"/>
    </location>
</feature>
<evidence type="ECO:0000313" key="11">
    <source>
        <dbReference type="EMBL" id="MDJ1185017.1"/>
    </source>
</evidence>
<dbReference type="RefSeq" id="WP_283759669.1">
    <property type="nucleotide sequence ID" value="NZ_JAQOSQ010000024.1"/>
</dbReference>
<evidence type="ECO:0000256" key="5">
    <source>
        <dbReference type="ARBA" id="ARBA00022692"/>
    </source>
</evidence>
<evidence type="ECO:0000256" key="7">
    <source>
        <dbReference type="ARBA" id="ARBA00023237"/>
    </source>
</evidence>
<keyword evidence="4" id="KW-1134">Transmembrane beta strand</keyword>
<dbReference type="Pfam" id="PF02321">
    <property type="entry name" value="OEP"/>
    <property type="match status" value="2"/>
</dbReference>
<evidence type="ECO:0000313" key="12">
    <source>
        <dbReference type="Proteomes" id="UP001232992"/>
    </source>
</evidence>
<dbReference type="PANTHER" id="PTHR30026:SF21">
    <property type="entry name" value="SLR1270 PROTEIN"/>
    <property type="match status" value="1"/>
</dbReference>
<dbReference type="Gene3D" id="1.20.1600.10">
    <property type="entry name" value="Outer membrane efflux proteins (OEP)"/>
    <property type="match status" value="1"/>
</dbReference>
<organism evidence="11 12">
    <name type="scientific">Roseofilum casamattae BLCC-M143</name>
    <dbReference type="NCBI Taxonomy" id="3022442"/>
    <lineage>
        <taxon>Bacteria</taxon>
        <taxon>Bacillati</taxon>
        <taxon>Cyanobacteriota</taxon>
        <taxon>Cyanophyceae</taxon>
        <taxon>Desertifilales</taxon>
        <taxon>Desertifilaceae</taxon>
        <taxon>Roseofilum</taxon>
        <taxon>Roseofilum casamattae</taxon>
    </lineage>
</organism>
<evidence type="ECO:0000256" key="1">
    <source>
        <dbReference type="ARBA" id="ARBA00004442"/>
    </source>
</evidence>
<comment type="caution">
    <text evidence="11">The sequence shown here is derived from an EMBL/GenBank/DDBJ whole genome shotgun (WGS) entry which is preliminary data.</text>
</comment>
<dbReference type="Proteomes" id="UP001232992">
    <property type="component" value="Unassembled WGS sequence"/>
</dbReference>
<keyword evidence="12" id="KW-1185">Reference proteome</keyword>
<gene>
    <name evidence="11" type="ORF">PMH09_17665</name>
</gene>
<keyword evidence="10" id="KW-0732">Signal</keyword>
<keyword evidence="7" id="KW-0998">Cell outer membrane</keyword>
<evidence type="ECO:0000256" key="10">
    <source>
        <dbReference type="SAM" id="SignalP"/>
    </source>
</evidence>
<keyword evidence="8" id="KW-0175">Coiled coil</keyword>
<dbReference type="InterPro" id="IPR003423">
    <property type="entry name" value="OMP_efflux"/>
</dbReference>
<keyword evidence="6" id="KW-0472">Membrane</keyword>
<dbReference type="SUPFAM" id="SSF56954">
    <property type="entry name" value="Outer membrane efflux proteins (OEP)"/>
    <property type="match status" value="1"/>
</dbReference>
<evidence type="ECO:0000256" key="8">
    <source>
        <dbReference type="SAM" id="Coils"/>
    </source>
</evidence>
<reference evidence="11 12" key="1">
    <citation type="submission" date="2023-01" db="EMBL/GenBank/DDBJ databases">
        <title>Novel diversity within Roseofilum (Cyanobacteria; Desertifilaceae) from marine benthic mats with descriptions of four novel species.</title>
        <authorList>
            <person name="Wang Y."/>
            <person name="Berthold D.E."/>
            <person name="Hu J."/>
            <person name="Lefler F.W."/>
            <person name="Laughinghouse H.D. IV."/>
        </authorList>
    </citation>
    <scope>NUCLEOTIDE SEQUENCE [LARGE SCALE GENOMIC DNA]</scope>
    <source>
        <strain evidence="11 12">BLCC-M143</strain>
    </source>
</reference>
<dbReference type="EMBL" id="JAQOSQ010000024">
    <property type="protein sequence ID" value="MDJ1185017.1"/>
    <property type="molecule type" value="Genomic_DNA"/>
</dbReference>
<evidence type="ECO:0000256" key="9">
    <source>
        <dbReference type="SAM" id="MobiDB-lite"/>
    </source>
</evidence>
<sequence length="640" mass="70107">MPTFRKLIGVSAIAAIAVASVNSAASAQPGSETDRPSATAIETTEDAMRNDAAPSVLQEIKPSELNLSEGQGELPTASSRLDWVQQSPTSLEIETTVSETELSETEIADTSSTVSETEIADAPPAVSESELSEAQLAATENTLQTLLDDHSEELAETDIVWLTRLQHALAANPTTAPLPKQLISPHIAQTTIEDIAPVYLDPSPNPLLFPTDPAEVRIEGTQPLTLEQAIDLARRNNVDLQRTKVELERSQTQLREALATRLPSITFQSQLQRSQSASSEITARSGTQTINGDSPQTSLSGTVEIRYDLITSGLRSANIRAAEKQVKISTLQVEVIEEQIRLNVAEQYYNLQQSKEQLRIRQQALVQAERSLKDAQALERAGVGTRFAVLQAQVQVANEQQRLTEAIASLRTARRTLAQIMNMPQTIDVSAADPVEIVGRWQLPLDDSIVLAYKNRAELEQRLNERDLNEFQRTAILAGLKPQVSLFANYNVLELTFDEPLVPQGAGDGYSLGAQLNWTLYDGGRLRAQAEREEADVAIAEQQFTSDRNQIRLDVENAYFQLVSSFDNIQTSIVGLAQAQEALRLARLRFQAGVGTQTDVINSETDLTQAQFNQVQAILGYNIAVARLQRAISNVSNAAR</sequence>
<name>A0ABT7C1S2_9CYAN</name>
<evidence type="ECO:0000256" key="3">
    <source>
        <dbReference type="ARBA" id="ARBA00022448"/>
    </source>
</evidence>
<dbReference type="InterPro" id="IPR051906">
    <property type="entry name" value="TolC-like"/>
</dbReference>
<feature type="signal peptide" evidence="10">
    <location>
        <begin position="1"/>
        <end position="27"/>
    </location>
</feature>
<protein>
    <submittedName>
        <fullName evidence="11">TolC family protein</fullName>
    </submittedName>
</protein>
<keyword evidence="5" id="KW-0812">Transmembrane</keyword>
<feature type="chain" id="PRO_5047177561" evidence="10">
    <location>
        <begin position="28"/>
        <end position="640"/>
    </location>
</feature>
<comment type="similarity">
    <text evidence="2">Belongs to the outer membrane factor (OMF) (TC 1.B.17) family.</text>
</comment>
<proteinExistence type="inferred from homology"/>
<comment type="subcellular location">
    <subcellularLocation>
        <location evidence="1">Cell outer membrane</location>
    </subcellularLocation>
</comment>
<feature type="coiled-coil region" evidence="8">
    <location>
        <begin position="319"/>
        <end position="371"/>
    </location>
</feature>
<evidence type="ECO:0000256" key="2">
    <source>
        <dbReference type="ARBA" id="ARBA00007613"/>
    </source>
</evidence>
<keyword evidence="3" id="KW-0813">Transport</keyword>
<accession>A0ABT7C1S2</accession>
<feature type="region of interest" description="Disordered" evidence="9">
    <location>
        <begin position="97"/>
        <end position="117"/>
    </location>
</feature>